<dbReference type="NCBIfam" id="TIGR01764">
    <property type="entry name" value="excise"/>
    <property type="match status" value="1"/>
</dbReference>
<dbReference type="RefSeq" id="WP_344245941.1">
    <property type="nucleotide sequence ID" value="NZ_BAAAPM010000003.1"/>
</dbReference>
<protein>
    <recommendedName>
        <fullName evidence="2">Helix-turn-helix domain-containing protein</fullName>
    </recommendedName>
</protein>
<comment type="caution">
    <text evidence="3">The sequence shown here is derived from an EMBL/GenBank/DDBJ whole genome shotgun (WGS) entry which is preliminary data.</text>
</comment>
<organism evidence="3 4">
    <name type="scientific">Isoptericola hypogeus</name>
    <dbReference type="NCBI Taxonomy" id="300179"/>
    <lineage>
        <taxon>Bacteria</taxon>
        <taxon>Bacillati</taxon>
        <taxon>Actinomycetota</taxon>
        <taxon>Actinomycetes</taxon>
        <taxon>Micrococcales</taxon>
        <taxon>Promicromonosporaceae</taxon>
        <taxon>Isoptericola</taxon>
    </lineage>
</organism>
<dbReference type="SUPFAM" id="SSF46955">
    <property type="entry name" value="Putative DNA-binding domain"/>
    <property type="match status" value="1"/>
</dbReference>
<evidence type="ECO:0000313" key="4">
    <source>
        <dbReference type="Proteomes" id="UP001501138"/>
    </source>
</evidence>
<keyword evidence="4" id="KW-1185">Reference proteome</keyword>
<proteinExistence type="predicted"/>
<feature type="region of interest" description="Disordered" evidence="1">
    <location>
        <begin position="1"/>
        <end position="25"/>
    </location>
</feature>
<dbReference type="InterPro" id="IPR009061">
    <property type="entry name" value="DNA-bd_dom_put_sf"/>
</dbReference>
<feature type="compositionally biased region" description="Pro residues" evidence="1">
    <location>
        <begin position="8"/>
        <end position="21"/>
    </location>
</feature>
<dbReference type="Proteomes" id="UP001501138">
    <property type="component" value="Unassembled WGS sequence"/>
</dbReference>
<evidence type="ECO:0000259" key="2">
    <source>
        <dbReference type="Pfam" id="PF12728"/>
    </source>
</evidence>
<evidence type="ECO:0000313" key="3">
    <source>
        <dbReference type="EMBL" id="GAA1714347.1"/>
    </source>
</evidence>
<accession>A0ABP4UY67</accession>
<feature type="domain" description="Helix-turn-helix" evidence="2">
    <location>
        <begin position="30"/>
        <end position="72"/>
    </location>
</feature>
<evidence type="ECO:0000256" key="1">
    <source>
        <dbReference type="SAM" id="MobiDB-lite"/>
    </source>
</evidence>
<reference evidence="4" key="1">
    <citation type="journal article" date="2019" name="Int. J. Syst. Evol. Microbiol.">
        <title>The Global Catalogue of Microorganisms (GCM) 10K type strain sequencing project: providing services to taxonomists for standard genome sequencing and annotation.</title>
        <authorList>
            <consortium name="The Broad Institute Genomics Platform"/>
            <consortium name="The Broad Institute Genome Sequencing Center for Infectious Disease"/>
            <person name="Wu L."/>
            <person name="Ma J."/>
        </authorList>
    </citation>
    <scope>NUCLEOTIDE SEQUENCE [LARGE SCALE GENOMIC DNA]</scope>
    <source>
        <strain evidence="4">JCM 15589</strain>
    </source>
</reference>
<sequence>MLSRTELKPPPPPEAPPPEAPPTWVTRDWTADYLGVTIRTVDRLAANGDIQAYRVGSGRSTRFRRDDVEALLIPVG</sequence>
<gene>
    <name evidence="3" type="ORF">GCM10009809_08170</name>
</gene>
<dbReference type="InterPro" id="IPR010093">
    <property type="entry name" value="SinI_DNA-bd"/>
</dbReference>
<name>A0ABP4UY67_9MICO</name>
<dbReference type="Pfam" id="PF12728">
    <property type="entry name" value="HTH_17"/>
    <property type="match status" value="1"/>
</dbReference>
<dbReference type="InterPro" id="IPR041657">
    <property type="entry name" value="HTH_17"/>
</dbReference>
<dbReference type="EMBL" id="BAAAPM010000003">
    <property type="protein sequence ID" value="GAA1714347.1"/>
    <property type="molecule type" value="Genomic_DNA"/>
</dbReference>